<feature type="transmembrane region" description="Helical" evidence="1">
    <location>
        <begin position="93"/>
        <end position="113"/>
    </location>
</feature>
<feature type="transmembrane region" description="Helical" evidence="1">
    <location>
        <begin position="37"/>
        <end position="58"/>
    </location>
</feature>
<evidence type="ECO:0000313" key="2">
    <source>
        <dbReference type="EMBL" id="EKF55767.1"/>
    </source>
</evidence>
<evidence type="ECO:0000313" key="3">
    <source>
        <dbReference type="Proteomes" id="UP000007364"/>
    </source>
</evidence>
<keyword evidence="3" id="KW-1185">Reference proteome</keyword>
<feature type="transmembrane region" description="Helical" evidence="1">
    <location>
        <begin position="125"/>
        <end position="143"/>
    </location>
</feature>
<name>K2QLV1_9FLAO</name>
<keyword evidence="1" id="KW-0812">Transmembrane</keyword>
<proteinExistence type="predicted"/>
<dbReference type="PATRIC" id="fig|555500.3.peg.1247"/>
<organism evidence="2 3">
    <name type="scientific">Galbibacter marinus</name>
    <dbReference type="NCBI Taxonomy" id="555500"/>
    <lineage>
        <taxon>Bacteria</taxon>
        <taxon>Pseudomonadati</taxon>
        <taxon>Bacteroidota</taxon>
        <taxon>Flavobacteriia</taxon>
        <taxon>Flavobacteriales</taxon>
        <taxon>Flavobacteriaceae</taxon>
        <taxon>Galbibacter</taxon>
    </lineage>
</organism>
<dbReference type="AlphaFoldDB" id="K2QLV1"/>
<dbReference type="EMBL" id="AMSG01000005">
    <property type="protein sequence ID" value="EKF55767.1"/>
    <property type="molecule type" value="Genomic_DNA"/>
</dbReference>
<evidence type="ECO:0000256" key="1">
    <source>
        <dbReference type="SAM" id="Phobius"/>
    </source>
</evidence>
<accession>K2QLV1</accession>
<feature type="transmembrane region" description="Helical" evidence="1">
    <location>
        <begin position="329"/>
        <end position="351"/>
    </location>
</feature>
<feature type="transmembrane region" description="Helical" evidence="1">
    <location>
        <begin position="222"/>
        <end position="240"/>
    </location>
</feature>
<protein>
    <submittedName>
        <fullName evidence="2">Uncharacterized protein</fullName>
    </submittedName>
</protein>
<sequence length="402" mass="46141">MSLCFSNFLIAATLGLFLRFLYIYPTTGFNFKFLTHAHSHIAMLGWVYLSIQCFVVGWFIKGSLKKYKRLFWVTQLAVLGMLLSFPIQGYAAISISFSTLHIFCSYFLAYYCLKEIKPINPANKFMRWAFIFMILSTIGVWCLGPTVSQLGKSSPFYQLAIQYFLHFQFNGWFLFAVLSILLKILKIPNSSLVSKVYTLGIISTILTFAFPASWYLNLDMLYWVNALGVILQLAMLYYLVRLLRQPLGDYLSNQNTLVKNLYRFAIFSFMIKVITQIFSCVPYIADQAHLYRNLVIGFIHLFMLGIISSLLFVYFYRSLRVSNLFCFKWGSYLFLIGIVVTELLLFTQGLIYILRLGSGLPQYYLWLFIGSAVLVVGILLLLISVLQSSVLKIGLAEVSQTT</sequence>
<comment type="caution">
    <text evidence="2">The sequence shown here is derived from an EMBL/GenBank/DDBJ whole genome shotgun (WGS) entry which is preliminary data.</text>
</comment>
<dbReference type="eggNOG" id="COG2010">
    <property type="taxonomic scope" value="Bacteria"/>
</dbReference>
<feature type="transmembrane region" description="Helical" evidence="1">
    <location>
        <begin position="261"/>
        <end position="285"/>
    </location>
</feature>
<gene>
    <name evidence="2" type="ORF">I215_06017</name>
</gene>
<dbReference type="STRING" id="555500.I215_06017"/>
<dbReference type="Proteomes" id="UP000007364">
    <property type="component" value="Unassembled WGS sequence"/>
</dbReference>
<feature type="transmembrane region" description="Helical" evidence="1">
    <location>
        <begin position="297"/>
        <end position="317"/>
    </location>
</feature>
<keyword evidence="1" id="KW-1133">Transmembrane helix</keyword>
<feature type="transmembrane region" description="Helical" evidence="1">
    <location>
        <begin position="7"/>
        <end position="25"/>
    </location>
</feature>
<feature type="transmembrane region" description="Helical" evidence="1">
    <location>
        <begin position="163"/>
        <end position="184"/>
    </location>
</feature>
<feature type="transmembrane region" description="Helical" evidence="1">
    <location>
        <begin position="363"/>
        <end position="386"/>
    </location>
</feature>
<feature type="transmembrane region" description="Helical" evidence="1">
    <location>
        <begin position="70"/>
        <end position="87"/>
    </location>
</feature>
<keyword evidence="1" id="KW-0472">Membrane</keyword>
<feature type="transmembrane region" description="Helical" evidence="1">
    <location>
        <begin position="196"/>
        <end position="216"/>
    </location>
</feature>
<reference evidence="2 3" key="1">
    <citation type="journal article" date="2012" name="J. Bacteriol.">
        <title>Genome Sequence of Galbibacter marinum Type Strain ck-I2-15.</title>
        <authorList>
            <person name="Lai Q."/>
            <person name="Li C."/>
            <person name="Shao Z."/>
        </authorList>
    </citation>
    <scope>NUCLEOTIDE SEQUENCE [LARGE SCALE GENOMIC DNA]</scope>
    <source>
        <strain evidence="3">ck-I2-15</strain>
    </source>
</reference>